<dbReference type="RefSeq" id="WP_123823841.1">
    <property type="nucleotide sequence ID" value="NZ_RKMF01000002.1"/>
</dbReference>
<comment type="caution">
    <text evidence="4">The sequence shown here is derived from an EMBL/GenBank/DDBJ whole genome shotgun (WGS) entry which is preliminary data.</text>
</comment>
<dbReference type="SUPFAM" id="SSF46689">
    <property type="entry name" value="Homeodomain-like"/>
    <property type="match status" value="1"/>
</dbReference>
<dbReference type="Proteomes" id="UP000270616">
    <property type="component" value="Unassembled WGS sequence"/>
</dbReference>
<dbReference type="GO" id="GO:0003677">
    <property type="term" value="F:DNA binding"/>
    <property type="evidence" value="ECO:0007669"/>
    <property type="project" value="UniProtKB-UniRule"/>
</dbReference>
<evidence type="ECO:0000259" key="3">
    <source>
        <dbReference type="PROSITE" id="PS50977"/>
    </source>
</evidence>
<name>A0A3N3ZSL5_9MICC</name>
<reference evidence="4 5" key="1">
    <citation type="submission" date="2018-10" db="EMBL/GenBank/DDBJ databases">
        <title>Kocuria sp. M5W7-7, whole genome shotgun sequence.</title>
        <authorList>
            <person name="Tuo L."/>
        </authorList>
    </citation>
    <scope>NUCLEOTIDE SEQUENCE [LARGE SCALE GENOMIC DNA]</scope>
    <source>
        <strain evidence="4 5">M5W7-7</strain>
    </source>
</reference>
<keyword evidence="1 2" id="KW-0238">DNA-binding</keyword>
<feature type="DNA-binding region" description="H-T-H motif" evidence="2">
    <location>
        <begin position="25"/>
        <end position="44"/>
    </location>
</feature>
<evidence type="ECO:0000256" key="2">
    <source>
        <dbReference type="PROSITE-ProRule" id="PRU00335"/>
    </source>
</evidence>
<evidence type="ECO:0000256" key="1">
    <source>
        <dbReference type="ARBA" id="ARBA00023125"/>
    </source>
</evidence>
<evidence type="ECO:0000313" key="5">
    <source>
        <dbReference type="Proteomes" id="UP000270616"/>
    </source>
</evidence>
<feature type="domain" description="HTH tetR-type" evidence="3">
    <location>
        <begin position="2"/>
        <end position="62"/>
    </location>
</feature>
<dbReference type="Gene3D" id="1.10.357.10">
    <property type="entry name" value="Tetracycline Repressor, domain 2"/>
    <property type="match status" value="1"/>
</dbReference>
<dbReference type="PROSITE" id="PS50977">
    <property type="entry name" value="HTH_TETR_2"/>
    <property type="match status" value="1"/>
</dbReference>
<keyword evidence="5" id="KW-1185">Reference proteome</keyword>
<dbReference type="EMBL" id="RKMF01000002">
    <property type="protein sequence ID" value="ROZ64604.1"/>
    <property type="molecule type" value="Genomic_DNA"/>
</dbReference>
<accession>A0A3N3ZSL5</accession>
<dbReference type="InterPro" id="IPR041583">
    <property type="entry name" value="TetR_C_31"/>
</dbReference>
<proteinExistence type="predicted"/>
<dbReference type="AlphaFoldDB" id="A0A3N3ZSL5"/>
<dbReference type="OrthoDB" id="7506349at2"/>
<protein>
    <submittedName>
        <fullName evidence="4">TetR family transcriptional regulator</fullName>
    </submittedName>
</protein>
<organism evidence="4 5">
    <name type="scientific">Kocuria soli</name>
    <dbReference type="NCBI Taxonomy" id="2485125"/>
    <lineage>
        <taxon>Bacteria</taxon>
        <taxon>Bacillati</taxon>
        <taxon>Actinomycetota</taxon>
        <taxon>Actinomycetes</taxon>
        <taxon>Micrococcales</taxon>
        <taxon>Micrococcaceae</taxon>
        <taxon>Kocuria</taxon>
    </lineage>
</organism>
<dbReference type="InterPro" id="IPR009057">
    <property type="entry name" value="Homeodomain-like_sf"/>
</dbReference>
<sequence length="179" mass="19143">MPTHRDNLIEAAIRVLAEGGSRALTHRAVDQTAGVPPGTCSNHFRTRSALTTAVADELERRDIRMSDDFDLASVRTGDAVAQLADAFVMAQLAHPNPQRARLALATDSGVDLSAHHDRLREIMVTVIRSAGVAAPESAARMVADHVDGVLLHGLTLGTRSIHQGEVAEAVRRLLGADQH</sequence>
<dbReference type="InterPro" id="IPR001647">
    <property type="entry name" value="HTH_TetR"/>
</dbReference>
<gene>
    <name evidence="4" type="ORF">EDL96_01750</name>
</gene>
<evidence type="ECO:0000313" key="4">
    <source>
        <dbReference type="EMBL" id="ROZ64604.1"/>
    </source>
</evidence>
<dbReference type="Pfam" id="PF17940">
    <property type="entry name" value="TetR_C_31"/>
    <property type="match status" value="1"/>
</dbReference>
<dbReference type="Pfam" id="PF00440">
    <property type="entry name" value="TetR_N"/>
    <property type="match status" value="1"/>
</dbReference>